<comment type="caution">
    <text evidence="6">The sequence shown here is derived from an EMBL/GenBank/DDBJ whole genome shotgun (WGS) entry which is preliminary data.</text>
</comment>
<evidence type="ECO:0000313" key="6">
    <source>
        <dbReference type="EMBL" id="NOI80293.1"/>
    </source>
</evidence>
<dbReference type="Proteomes" id="UP000572722">
    <property type="component" value="Unassembled WGS sequence"/>
</dbReference>
<organism evidence="6 7">
    <name type="scientific">Vibrio tubiashii</name>
    <dbReference type="NCBI Taxonomy" id="29498"/>
    <lineage>
        <taxon>Bacteria</taxon>
        <taxon>Pseudomonadati</taxon>
        <taxon>Pseudomonadota</taxon>
        <taxon>Gammaproteobacteria</taxon>
        <taxon>Vibrionales</taxon>
        <taxon>Vibrionaceae</taxon>
        <taxon>Vibrio</taxon>
        <taxon>Vibrio oreintalis group</taxon>
    </lineage>
</organism>
<dbReference type="Pfam" id="PF13439">
    <property type="entry name" value="Glyco_transf_4"/>
    <property type="match status" value="1"/>
</dbReference>
<comment type="similarity">
    <text evidence="1">Belongs to the glycosyltransferase group 1 family. Glycosyltransferase 4 subfamily.</text>
</comment>
<reference evidence="6 7" key="1">
    <citation type="submission" date="2019-08" db="EMBL/GenBank/DDBJ databases">
        <title>Draft genome sequencing and comparative genomics of hatchery-associated Vibrios.</title>
        <authorList>
            <person name="Kehlet-Delgado H."/>
            <person name="Mueller R.S."/>
        </authorList>
    </citation>
    <scope>NUCLEOTIDE SEQUENCE [LARGE SCALE GENOMIC DNA]</scope>
    <source>
        <strain evidence="6 7">01-65-5-1</strain>
    </source>
</reference>
<evidence type="ECO:0000256" key="2">
    <source>
        <dbReference type="ARBA" id="ARBA00022676"/>
    </source>
</evidence>
<sequence length="355" mass="39711">MLLNMSNKYIVMIGSELTSPGGISAVATTYKKSGLFEQAKVKYLASYDKPNKLSMLVKFFICYMQLFRMLMLKKVVCVHVHSASRGSFWRKTVLLQLARFFGVKTIFHLHSGEFKNYYESCSPKIKKYISDFLSQVDIVIALTESWKQVVLEISPRARVEVVYNPVEEIAGDYQKLNNQILFLGRLRDTKGLFELIDACAKLKQQGTEFELVLAGDGDIEDIRQLCAAKGLADVVKLPGWVDGKAKERLLLESDIFVLPSYFEGLPIGILEAMANKVAVIATDVGGIPDVLTSGQEGLLVKAKDTNELAEAIKELLQNSELKNRYINNAYHRASQQFTSQSVNAALISLYAQEQS</sequence>
<dbReference type="SUPFAM" id="SSF53756">
    <property type="entry name" value="UDP-Glycosyltransferase/glycogen phosphorylase"/>
    <property type="match status" value="1"/>
</dbReference>
<dbReference type="PANTHER" id="PTHR12526">
    <property type="entry name" value="GLYCOSYLTRANSFERASE"/>
    <property type="match status" value="1"/>
</dbReference>
<accession>A0AAE5LHE1</accession>
<dbReference type="InterPro" id="IPR001296">
    <property type="entry name" value="Glyco_trans_1"/>
</dbReference>
<keyword evidence="2" id="KW-0328">Glycosyltransferase</keyword>
<gene>
    <name evidence="6" type="ORF">F0237_06390</name>
</gene>
<protein>
    <submittedName>
        <fullName evidence="6">Glycosyltransferase family 4 protein</fullName>
    </submittedName>
</protein>
<dbReference type="CDD" id="cd03801">
    <property type="entry name" value="GT4_PimA-like"/>
    <property type="match status" value="1"/>
</dbReference>
<feature type="domain" description="Glycosyl transferase family 1" evidence="4">
    <location>
        <begin position="177"/>
        <end position="331"/>
    </location>
</feature>
<evidence type="ECO:0000256" key="1">
    <source>
        <dbReference type="ARBA" id="ARBA00009481"/>
    </source>
</evidence>
<dbReference type="AlphaFoldDB" id="A0AAE5LHE1"/>
<dbReference type="Gene3D" id="3.40.50.2000">
    <property type="entry name" value="Glycogen Phosphorylase B"/>
    <property type="match status" value="2"/>
</dbReference>
<dbReference type="GO" id="GO:1901135">
    <property type="term" value="P:carbohydrate derivative metabolic process"/>
    <property type="evidence" value="ECO:0007669"/>
    <property type="project" value="UniProtKB-ARBA"/>
</dbReference>
<evidence type="ECO:0000256" key="3">
    <source>
        <dbReference type="ARBA" id="ARBA00022679"/>
    </source>
</evidence>
<keyword evidence="3" id="KW-0808">Transferase</keyword>
<evidence type="ECO:0000259" key="4">
    <source>
        <dbReference type="Pfam" id="PF00534"/>
    </source>
</evidence>
<dbReference type="EMBL" id="VTXO01000001">
    <property type="protein sequence ID" value="NOI80293.1"/>
    <property type="molecule type" value="Genomic_DNA"/>
</dbReference>
<dbReference type="GO" id="GO:0016757">
    <property type="term" value="F:glycosyltransferase activity"/>
    <property type="evidence" value="ECO:0007669"/>
    <property type="project" value="UniProtKB-KW"/>
</dbReference>
<proteinExistence type="inferred from homology"/>
<name>A0AAE5LHE1_9VIBR</name>
<dbReference type="Pfam" id="PF00534">
    <property type="entry name" value="Glycos_transf_1"/>
    <property type="match status" value="1"/>
</dbReference>
<dbReference type="InterPro" id="IPR028098">
    <property type="entry name" value="Glyco_trans_4-like_N"/>
</dbReference>
<evidence type="ECO:0000313" key="7">
    <source>
        <dbReference type="Proteomes" id="UP000572722"/>
    </source>
</evidence>
<evidence type="ECO:0000259" key="5">
    <source>
        <dbReference type="Pfam" id="PF13439"/>
    </source>
</evidence>
<dbReference type="PANTHER" id="PTHR12526:SF640">
    <property type="entry name" value="COLANIC ACID BIOSYNTHESIS GLYCOSYLTRANSFERASE WCAL-RELATED"/>
    <property type="match status" value="1"/>
</dbReference>
<feature type="domain" description="Glycosyltransferase subfamily 4-like N-terminal" evidence="5">
    <location>
        <begin position="60"/>
        <end position="167"/>
    </location>
</feature>